<dbReference type="Pfam" id="PF01432">
    <property type="entry name" value="Peptidase_M3"/>
    <property type="match status" value="1"/>
</dbReference>
<name>A0ABS9UQL7_9BACT</name>
<sequence length="711" mass="80704">MKNKIIALAASTALLYACGTAEQKTESMNPFFEAYDTPFEVPPFDKIKNEHFAPALREGIKEHQKEIDEIVNNSEKPTFENTIEAMEYSGELLSKVSRVFGNLNSANTNDELQAIAKEMSPELSAHGDNISLNSKLFERVKAVWDSKDQLDLNGEKHKLLENTYKSFVRNGANLNDADKDKLREINTKLSSLTLQFGQNLLAETNAFKLVIDKEEDLSGLPEGLISTAADDAKAAGEEGKWLFTLQNPSVMPFLQYADNRELRKQIWEAYKNRSDQGNEFDNKAGLIEIANLRREKAQLLGYNTHADYVLEESMAKNADNVYKLLNQLWAPALAKAKVERDEMQALVKAEGHDFSIEPWDWRYYEEKLRKQKFDLDEQEIKPYFSLEKVQEGVFMVVKNLWGLTFTEIQDIPAYHEDAKAYEVKEADGSHVGVLYMDFHPRSSKRGGAWMTSYRSQKTENGERKAPIISIVCNFSRPTGNAPALLTFDEVTTFFHEFGHALHGLLSNVEYQSLSGTSVPRDFVELPSQVMENWATEPSVMKQYAFHYETGEVIPDDLIAKLTNSGTFGQGFGTTEYLAASLLDLDYHTRSENITSNATDFENASLEKIGLIDEIIPRYRSPYFQHIFAGGYSSGYYSYIWSGVLDTDAFQAFKETELFNQEKAQAFRKEILERGGTEEPMKMYVNFRGAEPKIDALLKKRGLDQVSVNRSK</sequence>
<reference evidence="9" key="1">
    <citation type="submission" date="2022-03" db="EMBL/GenBank/DDBJ databases">
        <title>De novo assembled genomes of Belliella spp. (Cyclobacteriaceae) strains.</title>
        <authorList>
            <person name="Szabo A."/>
            <person name="Korponai K."/>
            <person name="Felfoldi T."/>
        </authorList>
    </citation>
    <scope>NUCLEOTIDE SEQUENCE</scope>
    <source>
        <strain evidence="9">DSM 107340</strain>
    </source>
</reference>
<keyword evidence="2 7" id="KW-0645">Protease</keyword>
<dbReference type="PROSITE" id="PS51257">
    <property type="entry name" value="PROKAR_LIPOPROTEIN"/>
    <property type="match status" value="1"/>
</dbReference>
<evidence type="ECO:0000256" key="4">
    <source>
        <dbReference type="ARBA" id="ARBA00022801"/>
    </source>
</evidence>
<accession>A0ABS9UQL7</accession>
<keyword evidence="3 7" id="KW-0479">Metal-binding</keyword>
<evidence type="ECO:0000256" key="1">
    <source>
        <dbReference type="ARBA" id="ARBA00006040"/>
    </source>
</evidence>
<gene>
    <name evidence="9" type="ORF">MM236_12035</name>
</gene>
<keyword evidence="6 7" id="KW-0482">Metalloprotease</keyword>
<dbReference type="RefSeq" id="WP_241275226.1">
    <property type="nucleotide sequence ID" value="NZ_JAKZGS010000009.1"/>
</dbReference>
<protein>
    <submittedName>
        <fullName evidence="9">M3 family metallopeptidase</fullName>
    </submittedName>
</protein>
<keyword evidence="5 7" id="KW-0862">Zinc</keyword>
<comment type="cofactor">
    <cofactor evidence="7">
        <name>Zn(2+)</name>
        <dbReference type="ChEBI" id="CHEBI:29105"/>
    </cofactor>
    <text evidence="7">Binds 1 zinc ion.</text>
</comment>
<dbReference type="InterPro" id="IPR001567">
    <property type="entry name" value="Pept_M3A_M3B_dom"/>
</dbReference>
<keyword evidence="4 7" id="KW-0378">Hydrolase</keyword>
<dbReference type="SUPFAM" id="SSF55486">
    <property type="entry name" value="Metalloproteases ('zincins'), catalytic domain"/>
    <property type="match status" value="1"/>
</dbReference>
<dbReference type="PANTHER" id="PTHR43660">
    <property type="entry name" value="DIPEPTIDYL CARBOXYPEPTIDASE"/>
    <property type="match status" value="1"/>
</dbReference>
<comment type="similarity">
    <text evidence="1 7">Belongs to the peptidase M3 family.</text>
</comment>
<dbReference type="InterPro" id="IPR045090">
    <property type="entry name" value="Pept_M3A_M3B"/>
</dbReference>
<dbReference type="EMBL" id="JAKZGS010000009">
    <property type="protein sequence ID" value="MCH7398724.1"/>
    <property type="molecule type" value="Genomic_DNA"/>
</dbReference>
<comment type="caution">
    <text evidence="9">The sequence shown here is derived from an EMBL/GenBank/DDBJ whole genome shotgun (WGS) entry which is preliminary data.</text>
</comment>
<dbReference type="Gene3D" id="1.20.1050.40">
    <property type="entry name" value="Endopeptidase. Chain P, domain 1"/>
    <property type="match status" value="1"/>
</dbReference>
<feature type="domain" description="Peptidase M3A/M3B catalytic" evidence="8">
    <location>
        <begin position="253"/>
        <end position="701"/>
    </location>
</feature>
<evidence type="ECO:0000256" key="5">
    <source>
        <dbReference type="ARBA" id="ARBA00022833"/>
    </source>
</evidence>
<dbReference type="InterPro" id="IPR024077">
    <property type="entry name" value="Neurolysin/TOP_dom2"/>
</dbReference>
<dbReference type="Gene3D" id="3.40.390.10">
    <property type="entry name" value="Collagenase (Catalytic Domain)"/>
    <property type="match status" value="1"/>
</dbReference>
<dbReference type="Gene3D" id="1.10.1370.10">
    <property type="entry name" value="Neurolysin, domain 3"/>
    <property type="match status" value="1"/>
</dbReference>
<dbReference type="InterPro" id="IPR024079">
    <property type="entry name" value="MetalloPept_cat_dom_sf"/>
</dbReference>
<evidence type="ECO:0000256" key="6">
    <source>
        <dbReference type="ARBA" id="ARBA00023049"/>
    </source>
</evidence>
<evidence type="ECO:0000259" key="8">
    <source>
        <dbReference type="Pfam" id="PF01432"/>
    </source>
</evidence>
<dbReference type="InterPro" id="IPR034005">
    <property type="entry name" value="M3A_DCP"/>
</dbReference>
<organism evidence="9 10">
    <name type="scientific">Belliella calami</name>
    <dbReference type="NCBI Taxonomy" id="2923436"/>
    <lineage>
        <taxon>Bacteria</taxon>
        <taxon>Pseudomonadati</taxon>
        <taxon>Bacteroidota</taxon>
        <taxon>Cytophagia</taxon>
        <taxon>Cytophagales</taxon>
        <taxon>Cyclobacteriaceae</taxon>
        <taxon>Belliella</taxon>
    </lineage>
</organism>
<dbReference type="InterPro" id="IPR024080">
    <property type="entry name" value="Neurolysin/TOP_N"/>
</dbReference>
<evidence type="ECO:0000256" key="7">
    <source>
        <dbReference type="RuleBase" id="RU003435"/>
    </source>
</evidence>
<dbReference type="Proteomes" id="UP001165488">
    <property type="component" value="Unassembled WGS sequence"/>
</dbReference>
<dbReference type="PANTHER" id="PTHR43660:SF1">
    <property type="entry name" value="DIPEPTIDYL CARBOXYPEPTIDASE"/>
    <property type="match status" value="1"/>
</dbReference>
<dbReference type="CDD" id="cd06456">
    <property type="entry name" value="M3A_DCP"/>
    <property type="match status" value="1"/>
</dbReference>
<evidence type="ECO:0000256" key="3">
    <source>
        <dbReference type="ARBA" id="ARBA00022723"/>
    </source>
</evidence>
<evidence type="ECO:0000256" key="2">
    <source>
        <dbReference type="ARBA" id="ARBA00022670"/>
    </source>
</evidence>
<evidence type="ECO:0000313" key="10">
    <source>
        <dbReference type="Proteomes" id="UP001165488"/>
    </source>
</evidence>
<evidence type="ECO:0000313" key="9">
    <source>
        <dbReference type="EMBL" id="MCH7398724.1"/>
    </source>
</evidence>
<proteinExistence type="inferred from homology"/>
<keyword evidence="10" id="KW-1185">Reference proteome</keyword>